<organism evidence="1 2">
    <name type="scientific">Pedobacter hartonius</name>
    <dbReference type="NCBI Taxonomy" id="425514"/>
    <lineage>
        <taxon>Bacteria</taxon>
        <taxon>Pseudomonadati</taxon>
        <taxon>Bacteroidota</taxon>
        <taxon>Sphingobacteriia</taxon>
        <taxon>Sphingobacteriales</taxon>
        <taxon>Sphingobacteriaceae</taxon>
        <taxon>Pedobacter</taxon>
    </lineage>
</organism>
<protein>
    <submittedName>
        <fullName evidence="1">Uncharacterized protein</fullName>
    </submittedName>
</protein>
<dbReference type="EMBL" id="FNRA01000004">
    <property type="protein sequence ID" value="SEA62328.1"/>
    <property type="molecule type" value="Genomic_DNA"/>
</dbReference>
<dbReference type="STRING" id="425514.SAMN05443550_104131"/>
<keyword evidence="2" id="KW-1185">Reference proteome</keyword>
<name>A0A1H4CPU4_9SPHI</name>
<reference evidence="1 2" key="1">
    <citation type="submission" date="2016-10" db="EMBL/GenBank/DDBJ databases">
        <authorList>
            <person name="de Groot N.N."/>
        </authorList>
    </citation>
    <scope>NUCLEOTIDE SEQUENCE [LARGE SCALE GENOMIC DNA]</scope>
    <source>
        <strain evidence="1 2">DSM 19033</strain>
    </source>
</reference>
<dbReference type="Proteomes" id="UP000198850">
    <property type="component" value="Unassembled WGS sequence"/>
</dbReference>
<sequence>MYCNITIDFAEFKFFFDLSGLDAMKYVFMEDK</sequence>
<evidence type="ECO:0000313" key="2">
    <source>
        <dbReference type="Proteomes" id="UP000198850"/>
    </source>
</evidence>
<proteinExistence type="predicted"/>
<gene>
    <name evidence="1" type="ORF">SAMN05443550_104131</name>
</gene>
<evidence type="ECO:0000313" key="1">
    <source>
        <dbReference type="EMBL" id="SEA62328.1"/>
    </source>
</evidence>
<accession>A0A1H4CPU4</accession>
<dbReference type="AlphaFoldDB" id="A0A1H4CPU4"/>